<reference evidence="3" key="1">
    <citation type="submission" date="2021-01" db="EMBL/GenBank/DDBJ databases">
        <title>Whole genome shotgun sequence of Acrocarpospora phusangensis NBRC 108782.</title>
        <authorList>
            <person name="Komaki H."/>
            <person name="Tamura T."/>
        </authorList>
    </citation>
    <scope>NUCLEOTIDE SEQUENCE</scope>
    <source>
        <strain evidence="3">NBRC 108782</strain>
    </source>
</reference>
<evidence type="ECO:0000256" key="2">
    <source>
        <dbReference type="SAM" id="Phobius"/>
    </source>
</evidence>
<keyword evidence="2" id="KW-1133">Transmembrane helix</keyword>
<keyword evidence="2" id="KW-0472">Membrane</keyword>
<protein>
    <submittedName>
        <fullName evidence="3">Uncharacterized protein</fullName>
    </submittedName>
</protein>
<feature type="transmembrane region" description="Helical" evidence="2">
    <location>
        <begin position="104"/>
        <end position="123"/>
    </location>
</feature>
<comment type="caution">
    <text evidence="3">The sequence shown here is derived from an EMBL/GenBank/DDBJ whole genome shotgun (WGS) entry which is preliminary data.</text>
</comment>
<feature type="region of interest" description="Disordered" evidence="1">
    <location>
        <begin position="131"/>
        <end position="208"/>
    </location>
</feature>
<accession>A0A919Q9A5</accession>
<proteinExistence type="predicted"/>
<evidence type="ECO:0000313" key="4">
    <source>
        <dbReference type="Proteomes" id="UP000640052"/>
    </source>
</evidence>
<dbReference type="AlphaFoldDB" id="A0A919Q9A5"/>
<sequence length="208" mass="20984">MSESGYGLAKGIASGQVASSQVASAHVASGQVASGELAPERLARGRAALEDAGPGYVANEDIGALTASIMRRQLREALRTLAVIAAVFACIPALLTMIPPGSKATWAILGLGVQPVWVAVAVWHVRRAEREERVPKGVGQDSGPGPGAGVSRDPVQEAARGAGRGIAQGSGLASGQRPGRGAAGPGAGRGIVRESRRGPGESWSGREG</sequence>
<organism evidence="3 4">
    <name type="scientific">Acrocarpospora phusangensis</name>
    <dbReference type="NCBI Taxonomy" id="1070424"/>
    <lineage>
        <taxon>Bacteria</taxon>
        <taxon>Bacillati</taxon>
        <taxon>Actinomycetota</taxon>
        <taxon>Actinomycetes</taxon>
        <taxon>Streptosporangiales</taxon>
        <taxon>Streptosporangiaceae</taxon>
        <taxon>Acrocarpospora</taxon>
    </lineage>
</organism>
<dbReference type="EMBL" id="BOOA01000008">
    <property type="protein sequence ID" value="GIH23070.1"/>
    <property type="molecule type" value="Genomic_DNA"/>
</dbReference>
<feature type="transmembrane region" description="Helical" evidence="2">
    <location>
        <begin position="77"/>
        <end position="98"/>
    </location>
</feature>
<keyword evidence="4" id="KW-1185">Reference proteome</keyword>
<feature type="compositionally biased region" description="Basic and acidic residues" evidence="1">
    <location>
        <begin position="191"/>
        <end position="208"/>
    </location>
</feature>
<evidence type="ECO:0000256" key="1">
    <source>
        <dbReference type="SAM" id="MobiDB-lite"/>
    </source>
</evidence>
<name>A0A919Q9A5_9ACTN</name>
<gene>
    <name evidence="3" type="ORF">Aph01nite_13800</name>
</gene>
<keyword evidence="2" id="KW-0812">Transmembrane</keyword>
<evidence type="ECO:0000313" key="3">
    <source>
        <dbReference type="EMBL" id="GIH23070.1"/>
    </source>
</evidence>
<dbReference type="Proteomes" id="UP000640052">
    <property type="component" value="Unassembled WGS sequence"/>
</dbReference>